<dbReference type="AlphaFoldDB" id="A0AB39JBM1"/>
<evidence type="ECO:0000256" key="7">
    <source>
        <dbReference type="ARBA" id="ARBA00049295"/>
    </source>
</evidence>
<dbReference type="GO" id="GO:0005829">
    <property type="term" value="C:cytosol"/>
    <property type="evidence" value="ECO:0007669"/>
    <property type="project" value="TreeGrafter"/>
</dbReference>
<reference evidence="9" key="1">
    <citation type="submission" date="2024-06" db="EMBL/GenBank/DDBJ databases">
        <authorList>
            <person name="Atkinson C."/>
            <person name="McLean J."/>
            <person name="Gallagher L."/>
            <person name="Bor B."/>
            <person name="Mougous J."/>
        </authorList>
    </citation>
    <scope>NUCLEOTIDE SEQUENCE</scope>
    <source>
        <strain evidence="9">TM7-074</strain>
    </source>
</reference>
<dbReference type="EMBL" id="CP158487">
    <property type="protein sequence ID" value="XDN89555.1"/>
    <property type="molecule type" value="Genomic_DNA"/>
</dbReference>
<proteinExistence type="predicted"/>
<dbReference type="PANTHER" id="PTHR21327">
    <property type="entry name" value="GTP CYCLOHYDROLASE II-RELATED"/>
    <property type="match status" value="1"/>
</dbReference>
<dbReference type="RefSeq" id="WP_369000129.1">
    <property type="nucleotide sequence ID" value="NZ_CP158487.1"/>
</dbReference>
<dbReference type="InterPro" id="IPR032677">
    <property type="entry name" value="GTP_cyclohydro_II"/>
</dbReference>
<dbReference type="GO" id="GO:0009231">
    <property type="term" value="P:riboflavin biosynthetic process"/>
    <property type="evidence" value="ECO:0007669"/>
    <property type="project" value="UniProtKB-KW"/>
</dbReference>
<dbReference type="Pfam" id="PF00925">
    <property type="entry name" value="GTP_cyclohydro2"/>
    <property type="match status" value="1"/>
</dbReference>
<evidence type="ECO:0000256" key="5">
    <source>
        <dbReference type="ARBA" id="ARBA00022801"/>
    </source>
</evidence>
<dbReference type="GO" id="GO:0005525">
    <property type="term" value="F:GTP binding"/>
    <property type="evidence" value="ECO:0007669"/>
    <property type="project" value="UniProtKB-KW"/>
</dbReference>
<evidence type="ECO:0000256" key="1">
    <source>
        <dbReference type="ARBA" id="ARBA00005104"/>
    </source>
</evidence>
<evidence type="ECO:0000259" key="8">
    <source>
        <dbReference type="Pfam" id="PF00925"/>
    </source>
</evidence>
<comment type="pathway">
    <text evidence="1">Cofactor biosynthesis; riboflavin biosynthesis.</text>
</comment>
<comment type="catalytic activity">
    <reaction evidence="7">
        <text>GTP + 4 H2O = 2,5-diamino-6-hydroxy-4-(5-phosphoribosylamino)-pyrimidine + formate + 2 phosphate + 3 H(+)</text>
        <dbReference type="Rhea" id="RHEA:23704"/>
        <dbReference type="ChEBI" id="CHEBI:15377"/>
        <dbReference type="ChEBI" id="CHEBI:15378"/>
        <dbReference type="ChEBI" id="CHEBI:15740"/>
        <dbReference type="ChEBI" id="CHEBI:37565"/>
        <dbReference type="ChEBI" id="CHEBI:43474"/>
        <dbReference type="ChEBI" id="CHEBI:58614"/>
        <dbReference type="EC" id="3.5.4.25"/>
    </reaction>
</comment>
<dbReference type="EC" id="3.5.4.25" evidence="2"/>
<feature type="domain" description="GTP cyclohydrolase II" evidence="8">
    <location>
        <begin position="91"/>
        <end position="250"/>
    </location>
</feature>
<dbReference type="NCBIfam" id="NF001591">
    <property type="entry name" value="PRK00393.1"/>
    <property type="match status" value="1"/>
</dbReference>
<dbReference type="InterPro" id="IPR000926">
    <property type="entry name" value="RibA"/>
</dbReference>
<protein>
    <recommendedName>
        <fullName evidence="2">GTP cyclohydrolase II</fullName>
        <ecNumber evidence="2">3.5.4.25</ecNumber>
    </recommendedName>
</protein>
<keyword evidence="3" id="KW-0686">Riboflavin biosynthesis</keyword>
<dbReference type="GO" id="GO:0003935">
    <property type="term" value="F:GTP cyclohydrolase II activity"/>
    <property type="evidence" value="ECO:0007669"/>
    <property type="project" value="UniProtKB-EC"/>
</dbReference>
<keyword evidence="6" id="KW-0342">GTP-binding</keyword>
<dbReference type="PANTHER" id="PTHR21327:SF38">
    <property type="entry name" value="3,4-DIHYDROXY-2-BUTANONE 4-PHOSPHATE SYNTHASE"/>
    <property type="match status" value="1"/>
</dbReference>
<dbReference type="GO" id="GO:0008686">
    <property type="term" value="F:3,4-dihydroxy-2-butanone-4-phosphate synthase activity"/>
    <property type="evidence" value="ECO:0007669"/>
    <property type="project" value="TreeGrafter"/>
</dbReference>
<dbReference type="SUPFAM" id="SSF142695">
    <property type="entry name" value="RibA-like"/>
    <property type="match status" value="1"/>
</dbReference>
<gene>
    <name evidence="9" type="ORF">TM074_02490</name>
</gene>
<name>A0AB39JBM1_9BACT</name>
<evidence type="ECO:0000256" key="3">
    <source>
        <dbReference type="ARBA" id="ARBA00022619"/>
    </source>
</evidence>
<sequence>MNICILSNRKEVANLREVLKEPLYKIVSSIDEADTVIAEPGMCISDIPLSKRSFFFPVNELSSNERYIHMLLAQLSKDQTVWTRYYDFYDETPLPTDFGNFILFGFSRRTDGKRILGLRTKELPEIATVRTHSMCYTGDIFTSKRCDCREELENALRLINERGGILIYPEEEGRGIGILQKIKIYNSQQIDGFDTFDAQYINHFPNDLRNYDYLRDVFRHYNIDAIDLITNNPEKVVAAEMSGVKVRKTVKLPSTVNDHNKNYLQTKMKKSGHNFTMEFTAEE</sequence>
<keyword evidence="5" id="KW-0378">Hydrolase</keyword>
<evidence type="ECO:0000313" key="9">
    <source>
        <dbReference type="EMBL" id="XDN89555.1"/>
    </source>
</evidence>
<evidence type="ECO:0000256" key="4">
    <source>
        <dbReference type="ARBA" id="ARBA00022741"/>
    </source>
</evidence>
<dbReference type="CDD" id="cd00641">
    <property type="entry name" value="GTP_cyclohydro2"/>
    <property type="match status" value="1"/>
</dbReference>
<evidence type="ECO:0000256" key="6">
    <source>
        <dbReference type="ARBA" id="ARBA00023134"/>
    </source>
</evidence>
<evidence type="ECO:0000256" key="2">
    <source>
        <dbReference type="ARBA" id="ARBA00012762"/>
    </source>
</evidence>
<organism evidence="9">
    <name type="scientific">Candidatus Nanosynbacter sp. TM7-074</name>
    <dbReference type="NCBI Taxonomy" id="3158573"/>
    <lineage>
        <taxon>Bacteria</taxon>
        <taxon>Candidatus Saccharimonadota</taxon>
        <taxon>Candidatus Saccharimonadia</taxon>
        <taxon>Candidatus Nanosynbacterales</taxon>
        <taxon>Candidatus Nanosynbacteraceae</taxon>
        <taxon>Candidatus Nanosynbacter</taxon>
    </lineage>
</organism>
<dbReference type="Gene3D" id="3.40.50.10990">
    <property type="entry name" value="GTP cyclohydrolase II"/>
    <property type="match status" value="1"/>
</dbReference>
<dbReference type="InterPro" id="IPR036144">
    <property type="entry name" value="RibA-like_sf"/>
</dbReference>
<keyword evidence="4" id="KW-0547">Nucleotide-binding</keyword>
<accession>A0AB39JBM1</accession>